<sequence>MTARMVKMMTARMAKIAFITEVHVLPVYTAGVKWACLHFSYLQPAKKAHKNSKKIKISTLVSFQTFC</sequence>
<dbReference type="EMBL" id="LGST01000011">
    <property type="protein sequence ID" value="KNE01422.1"/>
    <property type="molecule type" value="Genomic_DNA"/>
</dbReference>
<organism evidence="1 2">
    <name type="scientific">Candidozyma auris</name>
    <name type="common">Yeast</name>
    <name type="synonym">Candida auris</name>
    <dbReference type="NCBI Taxonomy" id="498019"/>
    <lineage>
        <taxon>Eukaryota</taxon>
        <taxon>Fungi</taxon>
        <taxon>Dikarya</taxon>
        <taxon>Ascomycota</taxon>
        <taxon>Saccharomycotina</taxon>
        <taxon>Pichiomycetes</taxon>
        <taxon>Metschnikowiaceae</taxon>
        <taxon>Candidozyma</taxon>
    </lineage>
</organism>
<dbReference type="Proteomes" id="UP000037122">
    <property type="component" value="Unassembled WGS sequence"/>
</dbReference>
<evidence type="ECO:0000313" key="1">
    <source>
        <dbReference type="EMBL" id="KNE01422.1"/>
    </source>
</evidence>
<dbReference type="VEuPathDB" id="FungiDB:QG37_01494"/>
<comment type="caution">
    <text evidence="1">The sequence shown here is derived from an EMBL/GenBank/DDBJ whole genome shotgun (WGS) entry which is preliminary data.</text>
</comment>
<protein>
    <submittedName>
        <fullName evidence="1">Uncharacterized protein</fullName>
    </submittedName>
</protein>
<name>A0A0L0P4X4_CANAR</name>
<accession>A0A0L0P4X4</accession>
<gene>
    <name evidence="1" type="ORF">QG37_01494</name>
</gene>
<evidence type="ECO:0000313" key="2">
    <source>
        <dbReference type="Proteomes" id="UP000037122"/>
    </source>
</evidence>
<reference evidence="2" key="1">
    <citation type="journal article" date="2015" name="BMC Genomics">
        <title>Draft genome of a commonly misdiagnosed multidrug resistant pathogen Candida auris.</title>
        <authorList>
            <person name="Chatterjee S."/>
            <person name="Alampalli S.V."/>
            <person name="Nageshan R.K."/>
            <person name="Chettiar S.T."/>
            <person name="Joshi S."/>
            <person name="Tatu U.S."/>
        </authorList>
    </citation>
    <scope>NUCLEOTIDE SEQUENCE [LARGE SCALE GENOMIC DNA]</scope>
    <source>
        <strain evidence="2">6684</strain>
    </source>
</reference>
<proteinExistence type="predicted"/>
<dbReference type="AlphaFoldDB" id="A0A0L0P4X4"/>